<dbReference type="GO" id="GO:0016831">
    <property type="term" value="F:carboxy-lyase activity"/>
    <property type="evidence" value="ECO:0007669"/>
    <property type="project" value="InterPro"/>
</dbReference>
<evidence type="ECO:0000313" key="3">
    <source>
        <dbReference type="EMBL" id="PRX46966.1"/>
    </source>
</evidence>
<proteinExistence type="predicted"/>
<dbReference type="GO" id="GO:0016787">
    <property type="term" value="F:hydrolase activity"/>
    <property type="evidence" value="ECO:0007669"/>
    <property type="project" value="InterPro"/>
</dbReference>
<sequence length="253" mass="27771">MSPGRIIDFHARLAPRPQALDTMLAAMDTAGIERAAVCSGGVVDLDTLATHILTGGFVESDADNDALLRDCSRSGGRLIPFYFGNPHRGADDYRSRAADFRGLELSPSIHGVALTDERNIALVEVAEQAGHPVYVVCIGRSGCDTAELVALARRFPRVRFVLGHCGFIGIDFHALNLIRDVEHISAELSGCYWGVARAAVRRLGADRVLFGSEYPLQHLEVELTKLRALELDDDQFQRITRTNAERLFSEVRS</sequence>
<dbReference type="Pfam" id="PF04909">
    <property type="entry name" value="Amidohydro_2"/>
    <property type="match status" value="1"/>
</dbReference>
<dbReference type="PANTHER" id="PTHR21240:SF28">
    <property type="entry name" value="ISO-OROTATE DECARBOXYLASE (EUROFUNG)"/>
    <property type="match status" value="1"/>
</dbReference>
<keyword evidence="4" id="KW-1185">Reference proteome</keyword>
<dbReference type="EMBL" id="PVNH01000006">
    <property type="protein sequence ID" value="PRX46966.1"/>
    <property type="molecule type" value="Genomic_DNA"/>
</dbReference>
<dbReference type="OrthoDB" id="1407586at2"/>
<dbReference type="SUPFAM" id="SSF51556">
    <property type="entry name" value="Metallo-dependent hydrolases"/>
    <property type="match status" value="1"/>
</dbReference>
<dbReference type="GO" id="GO:0019748">
    <property type="term" value="P:secondary metabolic process"/>
    <property type="evidence" value="ECO:0007669"/>
    <property type="project" value="TreeGrafter"/>
</dbReference>
<gene>
    <name evidence="3" type="ORF">B0I33_10663</name>
</gene>
<evidence type="ECO:0000313" key="4">
    <source>
        <dbReference type="Proteomes" id="UP000238362"/>
    </source>
</evidence>
<accession>A0A2T0LTG0</accession>
<feature type="domain" description="Amidohydrolase-related" evidence="2">
    <location>
        <begin position="7"/>
        <end position="248"/>
    </location>
</feature>
<reference evidence="3 4" key="1">
    <citation type="submission" date="2018-03" db="EMBL/GenBank/DDBJ databases">
        <title>Genomic Encyclopedia of Type Strains, Phase III (KMG-III): the genomes of soil and plant-associated and newly described type strains.</title>
        <authorList>
            <person name="Whitman W."/>
        </authorList>
    </citation>
    <scope>NUCLEOTIDE SEQUENCE [LARGE SCALE GENOMIC DNA]</scope>
    <source>
        <strain evidence="3 4">CGMCC 4.7125</strain>
    </source>
</reference>
<dbReference type="Gene3D" id="3.20.20.140">
    <property type="entry name" value="Metal-dependent hydrolases"/>
    <property type="match status" value="1"/>
</dbReference>
<dbReference type="InterPro" id="IPR032465">
    <property type="entry name" value="ACMSD"/>
</dbReference>
<name>A0A2T0LTG0_9PSEU</name>
<dbReference type="AlphaFoldDB" id="A0A2T0LTG0"/>
<dbReference type="Proteomes" id="UP000238362">
    <property type="component" value="Unassembled WGS sequence"/>
</dbReference>
<dbReference type="InterPro" id="IPR006680">
    <property type="entry name" value="Amidohydro-rel"/>
</dbReference>
<keyword evidence="1" id="KW-0456">Lyase</keyword>
<dbReference type="GO" id="GO:0005737">
    <property type="term" value="C:cytoplasm"/>
    <property type="evidence" value="ECO:0007669"/>
    <property type="project" value="TreeGrafter"/>
</dbReference>
<evidence type="ECO:0000259" key="2">
    <source>
        <dbReference type="Pfam" id="PF04909"/>
    </source>
</evidence>
<dbReference type="PANTHER" id="PTHR21240">
    <property type="entry name" value="2-AMINO-3-CARBOXYLMUCONATE-6-SEMIALDEHYDE DECARBOXYLASE"/>
    <property type="match status" value="1"/>
</dbReference>
<organism evidence="3 4">
    <name type="scientific">Prauserella shujinwangii</name>
    <dbReference type="NCBI Taxonomy" id="1453103"/>
    <lineage>
        <taxon>Bacteria</taxon>
        <taxon>Bacillati</taxon>
        <taxon>Actinomycetota</taxon>
        <taxon>Actinomycetes</taxon>
        <taxon>Pseudonocardiales</taxon>
        <taxon>Pseudonocardiaceae</taxon>
        <taxon>Prauserella</taxon>
    </lineage>
</organism>
<evidence type="ECO:0000256" key="1">
    <source>
        <dbReference type="ARBA" id="ARBA00023239"/>
    </source>
</evidence>
<protein>
    <recommendedName>
        <fullName evidence="2">Amidohydrolase-related domain-containing protein</fullName>
    </recommendedName>
</protein>
<dbReference type="RefSeq" id="WP_106179521.1">
    <property type="nucleotide sequence ID" value="NZ_PVNH01000006.1"/>
</dbReference>
<dbReference type="InterPro" id="IPR032466">
    <property type="entry name" value="Metal_Hydrolase"/>
</dbReference>
<comment type="caution">
    <text evidence="3">The sequence shown here is derived from an EMBL/GenBank/DDBJ whole genome shotgun (WGS) entry which is preliminary data.</text>
</comment>